<organism evidence="3">
    <name type="scientific">Perkinsus marinus (strain ATCC 50983 / TXsc)</name>
    <dbReference type="NCBI Taxonomy" id="423536"/>
    <lineage>
        <taxon>Eukaryota</taxon>
        <taxon>Sar</taxon>
        <taxon>Alveolata</taxon>
        <taxon>Perkinsozoa</taxon>
        <taxon>Perkinsea</taxon>
        <taxon>Perkinsida</taxon>
        <taxon>Perkinsidae</taxon>
        <taxon>Perkinsus</taxon>
    </lineage>
</organism>
<reference evidence="2 3" key="1">
    <citation type="submission" date="2008-07" db="EMBL/GenBank/DDBJ databases">
        <authorList>
            <person name="El-Sayed N."/>
            <person name="Caler E."/>
            <person name="Inman J."/>
            <person name="Amedeo P."/>
            <person name="Hass B."/>
            <person name="Wortman J."/>
        </authorList>
    </citation>
    <scope>NUCLEOTIDE SEQUENCE [LARGE SCALE GENOMIC DNA]</scope>
    <source>
        <strain evidence="3">ATCC 50983 / TXsc</strain>
    </source>
</reference>
<evidence type="ECO:0000313" key="3">
    <source>
        <dbReference type="Proteomes" id="UP000007800"/>
    </source>
</evidence>
<evidence type="ECO:0000256" key="1">
    <source>
        <dbReference type="SAM" id="MobiDB-lite"/>
    </source>
</evidence>
<dbReference type="GeneID" id="9055011"/>
<dbReference type="Proteomes" id="UP000007800">
    <property type="component" value="Unassembled WGS sequence"/>
</dbReference>
<sequence length="174" mass="19224">MTTSKAPASISEKASTLATGKGIPGIDPKLPTHTPPASYDVLSSGKTRPVQVAKWPPMPGGVPLPKGGIGGVWRGAFEVASAYTAFNLERQRFANISRLGTLCRVVVWPVIPLVGLFHYIRQRDRDWYALELLRSRCKSEDCAAFYDWTMPASSGHWRMQNDLEIIRRAANVED</sequence>
<protein>
    <submittedName>
        <fullName evidence="2">Uncharacterized protein</fullName>
    </submittedName>
</protein>
<dbReference type="InParanoid" id="C5M0U7"/>
<gene>
    <name evidence="2" type="ORF">Pmar_PMAR029178</name>
</gene>
<feature type="region of interest" description="Disordered" evidence="1">
    <location>
        <begin position="1"/>
        <end position="38"/>
    </location>
</feature>
<dbReference type="EMBL" id="GG687161">
    <property type="protein sequence ID" value="EEQ97455.1"/>
    <property type="molecule type" value="Genomic_DNA"/>
</dbReference>
<dbReference type="AlphaFoldDB" id="C5M0U7"/>
<proteinExistence type="predicted"/>
<evidence type="ECO:0000313" key="2">
    <source>
        <dbReference type="EMBL" id="EEQ97455.1"/>
    </source>
</evidence>
<name>C5M0U7_PERM5</name>
<feature type="compositionally biased region" description="Polar residues" evidence="1">
    <location>
        <begin position="1"/>
        <end position="18"/>
    </location>
</feature>
<keyword evidence="3" id="KW-1185">Reference proteome</keyword>
<dbReference type="OrthoDB" id="429145at2759"/>
<accession>C5M0U7</accession>
<dbReference type="RefSeq" id="XP_002764738.1">
    <property type="nucleotide sequence ID" value="XM_002764692.1"/>
</dbReference>